<dbReference type="PROSITE" id="PS52016">
    <property type="entry name" value="TONB_DEPENDENT_REC_3"/>
    <property type="match status" value="1"/>
</dbReference>
<evidence type="ECO:0000259" key="10">
    <source>
        <dbReference type="Pfam" id="PF07715"/>
    </source>
</evidence>
<dbReference type="AlphaFoldDB" id="A0A4R8DW21"/>
<feature type="domain" description="TonB-dependent receptor plug" evidence="10">
    <location>
        <begin position="121"/>
        <end position="229"/>
    </location>
</feature>
<dbReference type="PANTHER" id="PTHR30069:SF29">
    <property type="entry name" value="HEMOGLOBIN AND HEMOGLOBIN-HAPTOGLOBIN-BINDING PROTEIN 1-RELATED"/>
    <property type="match status" value="1"/>
</dbReference>
<evidence type="ECO:0000256" key="4">
    <source>
        <dbReference type="ARBA" id="ARBA00022692"/>
    </source>
</evidence>
<evidence type="ECO:0000313" key="12">
    <source>
        <dbReference type="Proteomes" id="UP000294498"/>
    </source>
</evidence>
<dbReference type="InterPro" id="IPR012910">
    <property type="entry name" value="Plug_dom"/>
</dbReference>
<comment type="similarity">
    <text evidence="8">Belongs to the TonB-dependent receptor family.</text>
</comment>
<organism evidence="11 12">
    <name type="scientific">Dinghuibacter silviterrae</name>
    <dbReference type="NCBI Taxonomy" id="1539049"/>
    <lineage>
        <taxon>Bacteria</taxon>
        <taxon>Pseudomonadati</taxon>
        <taxon>Bacteroidota</taxon>
        <taxon>Chitinophagia</taxon>
        <taxon>Chitinophagales</taxon>
        <taxon>Chitinophagaceae</taxon>
        <taxon>Dinghuibacter</taxon>
    </lineage>
</organism>
<keyword evidence="3 8" id="KW-1134">Transmembrane beta strand</keyword>
<evidence type="ECO:0000256" key="3">
    <source>
        <dbReference type="ARBA" id="ARBA00022452"/>
    </source>
</evidence>
<evidence type="ECO:0000256" key="1">
    <source>
        <dbReference type="ARBA" id="ARBA00004571"/>
    </source>
</evidence>
<evidence type="ECO:0000256" key="8">
    <source>
        <dbReference type="PROSITE-ProRule" id="PRU01360"/>
    </source>
</evidence>
<dbReference type="SUPFAM" id="SSF49464">
    <property type="entry name" value="Carboxypeptidase regulatory domain-like"/>
    <property type="match status" value="1"/>
</dbReference>
<keyword evidence="5 9" id="KW-0732">Signal</keyword>
<evidence type="ECO:0000313" key="11">
    <source>
        <dbReference type="EMBL" id="TDX02266.1"/>
    </source>
</evidence>
<accession>A0A4R8DW21</accession>
<dbReference type="Gene3D" id="2.40.170.20">
    <property type="entry name" value="TonB-dependent receptor, beta-barrel domain"/>
    <property type="match status" value="1"/>
</dbReference>
<dbReference type="Gene3D" id="2.60.40.1120">
    <property type="entry name" value="Carboxypeptidase-like, regulatory domain"/>
    <property type="match status" value="1"/>
</dbReference>
<comment type="subcellular location">
    <subcellularLocation>
        <location evidence="1 8">Cell outer membrane</location>
        <topology evidence="1 8">Multi-pass membrane protein</topology>
    </subcellularLocation>
</comment>
<dbReference type="InterPro" id="IPR039426">
    <property type="entry name" value="TonB-dep_rcpt-like"/>
</dbReference>
<dbReference type="GO" id="GO:0009279">
    <property type="term" value="C:cell outer membrane"/>
    <property type="evidence" value="ECO:0007669"/>
    <property type="project" value="UniProtKB-SubCell"/>
</dbReference>
<keyword evidence="11" id="KW-0675">Receptor</keyword>
<dbReference type="Gene3D" id="2.170.130.10">
    <property type="entry name" value="TonB-dependent receptor, plug domain"/>
    <property type="match status" value="1"/>
</dbReference>
<keyword evidence="4 8" id="KW-0812">Transmembrane</keyword>
<keyword evidence="7 8" id="KW-0998">Cell outer membrane</keyword>
<dbReference type="Proteomes" id="UP000294498">
    <property type="component" value="Unassembled WGS sequence"/>
</dbReference>
<dbReference type="GO" id="GO:0015344">
    <property type="term" value="F:siderophore uptake transmembrane transporter activity"/>
    <property type="evidence" value="ECO:0007669"/>
    <property type="project" value="TreeGrafter"/>
</dbReference>
<sequence>MRKLATIVGIIACIGLLPAAVAAQGVTVSGTIHSAASGDVVPAVTVTVKGTSAGTFTSDRGFFRLTVPGHFPLTLVISSVGFATKEILVTSSEPVAINLDMAPTLGQEVVVSATRVPVKILESPVSIERLGHADIVETPSASFYDALGHLNGVDVVNASMTFTSLGTRGFNSSGNTRMNQLTDGMDNQAPGLNFSVGNIVGLTELDVDNVELLSGASSALYGSGGMNGTLLITGKDPFKYQGLSVQVKQGVNHVGDPDVGAKPYYDWQIRYAQAFNNRFAFKLSGQYIAGTDWEANDYSNYSQQAGHIIPGDRSLSSYNGVNYYGDEINFNVNQAMRANGLGALIPAGQDSIVSRTGYREKDLVDYNTFNLKLDGVLSYKITNTTVASVTAYYGIANTVYTGSDRYDLKNVKIGQYKAEVKGRHFYVRAYTTQENSGDSYNATVMAQLINESWSPTKTQWAPTYINTYATELATGHSYAVSQAAARAAADANRLVPGSAGWDAAFNTLKGRAIPQGALFVDRTNLYVADAMYDFADVFKWADITVGATYKRYVLNSKGTLFADTAGTIPINEEGAYAQIQKGFFDDLLKITVAGRYDKNENFKGRFTPRVTGLIKVAKDQNIRLSFQTAYRFPSTQNQYIDLNTGQARLIGGLPQFANAYNISGGYTFDTATLNHYAAGTGQLTPYKYQTFKPESVNSYELGYKGVIDNKLLIDLFGFYAQYTNFITTAVLVQYPSTAQQQILEMAVNSNTKVNTYGSGLSLDYLLPSGFIAGGNVLFNKLSNVQAGLVTFFNTPEWKFNISLANYTIAKKFGFNVTYRWQEKTQTENTFISGPLPEIGTWDAQVSMKLPQIHSMIKIGGTNIFNKYYVNELGGPSIGGLYYISFGYNVF</sequence>
<dbReference type="InterPro" id="IPR036942">
    <property type="entry name" value="Beta-barrel_TonB_sf"/>
</dbReference>
<evidence type="ECO:0000256" key="6">
    <source>
        <dbReference type="ARBA" id="ARBA00023136"/>
    </source>
</evidence>
<feature type="chain" id="PRO_5020587769" evidence="9">
    <location>
        <begin position="23"/>
        <end position="890"/>
    </location>
</feature>
<keyword evidence="12" id="KW-1185">Reference proteome</keyword>
<dbReference type="PANTHER" id="PTHR30069">
    <property type="entry name" value="TONB-DEPENDENT OUTER MEMBRANE RECEPTOR"/>
    <property type="match status" value="1"/>
</dbReference>
<evidence type="ECO:0000256" key="5">
    <source>
        <dbReference type="ARBA" id="ARBA00022729"/>
    </source>
</evidence>
<proteinExistence type="inferred from homology"/>
<reference evidence="11 12" key="1">
    <citation type="submission" date="2019-03" db="EMBL/GenBank/DDBJ databases">
        <title>Genomic Encyclopedia of Type Strains, Phase IV (KMG-IV): sequencing the most valuable type-strain genomes for metagenomic binning, comparative biology and taxonomic classification.</title>
        <authorList>
            <person name="Goeker M."/>
        </authorList>
    </citation>
    <scope>NUCLEOTIDE SEQUENCE [LARGE SCALE GENOMIC DNA]</scope>
    <source>
        <strain evidence="11 12">DSM 100059</strain>
    </source>
</reference>
<evidence type="ECO:0000256" key="2">
    <source>
        <dbReference type="ARBA" id="ARBA00022448"/>
    </source>
</evidence>
<name>A0A4R8DW21_9BACT</name>
<keyword evidence="2 8" id="KW-0813">Transport</keyword>
<dbReference type="GO" id="GO:0044718">
    <property type="term" value="P:siderophore transmembrane transport"/>
    <property type="evidence" value="ECO:0007669"/>
    <property type="project" value="TreeGrafter"/>
</dbReference>
<protein>
    <submittedName>
        <fullName evidence="11">Outer membrane receptor protein involved in Fe transport</fullName>
    </submittedName>
</protein>
<dbReference type="SUPFAM" id="SSF56935">
    <property type="entry name" value="Porins"/>
    <property type="match status" value="1"/>
</dbReference>
<dbReference type="Pfam" id="PF13715">
    <property type="entry name" value="CarbopepD_reg_2"/>
    <property type="match status" value="1"/>
</dbReference>
<comment type="caution">
    <text evidence="11">The sequence shown here is derived from an EMBL/GenBank/DDBJ whole genome shotgun (WGS) entry which is preliminary data.</text>
</comment>
<evidence type="ECO:0000256" key="7">
    <source>
        <dbReference type="ARBA" id="ARBA00023237"/>
    </source>
</evidence>
<dbReference type="Pfam" id="PF07715">
    <property type="entry name" value="Plug"/>
    <property type="match status" value="1"/>
</dbReference>
<dbReference type="EMBL" id="SODV01000001">
    <property type="protein sequence ID" value="TDX02266.1"/>
    <property type="molecule type" value="Genomic_DNA"/>
</dbReference>
<keyword evidence="6 8" id="KW-0472">Membrane</keyword>
<dbReference type="OrthoDB" id="1109208at2"/>
<dbReference type="InterPro" id="IPR037066">
    <property type="entry name" value="Plug_dom_sf"/>
</dbReference>
<dbReference type="RefSeq" id="WP_133994887.1">
    <property type="nucleotide sequence ID" value="NZ_SODV01000001.1"/>
</dbReference>
<dbReference type="InterPro" id="IPR008969">
    <property type="entry name" value="CarboxyPept-like_regulatory"/>
</dbReference>
<gene>
    <name evidence="11" type="ORF">EDB95_3321</name>
</gene>
<feature type="signal peptide" evidence="9">
    <location>
        <begin position="1"/>
        <end position="22"/>
    </location>
</feature>
<evidence type="ECO:0000256" key="9">
    <source>
        <dbReference type="SAM" id="SignalP"/>
    </source>
</evidence>